<dbReference type="Gene3D" id="3.50.50.60">
    <property type="entry name" value="FAD/NAD(P)-binding domain"/>
    <property type="match status" value="1"/>
</dbReference>
<sequence>MSGVSTPAVPTEYTTTVVIGSGLPGLAVASELSRRGVSSIVVAGLLSQPSDPSRRSPLADSSVRGDRNDLVRLLQAYAASHELDIRRTTFACGVNRTSAQTAHALPLDPHPGALEARTTRVPSISRDSKQRWVIRTERGLLVADSVVLTGCAQNQIRRLLRSLGIAAGENAVAVLKAIGLYLVGVADLLAPSTREIIRQAKVTGNAIASSGRTAVA</sequence>
<name>A0ABY3W8S7_9MICC</name>
<gene>
    <name evidence="1" type="ORF">MNQ99_00260</name>
</gene>
<dbReference type="SUPFAM" id="SSF51905">
    <property type="entry name" value="FAD/NAD(P)-binding domain"/>
    <property type="match status" value="1"/>
</dbReference>
<dbReference type="EMBL" id="CP093326">
    <property type="protein sequence ID" value="UNK45862.1"/>
    <property type="molecule type" value="Genomic_DNA"/>
</dbReference>
<dbReference type="RefSeq" id="WP_241914021.1">
    <property type="nucleotide sequence ID" value="NZ_CP093326.1"/>
</dbReference>
<proteinExistence type="predicted"/>
<dbReference type="InterPro" id="IPR036188">
    <property type="entry name" value="FAD/NAD-bd_sf"/>
</dbReference>
<organism evidence="1 2">
    <name type="scientific">Arthrobacter sulfonylureivorans</name>
    <dbReference type="NCBI Taxonomy" id="2486855"/>
    <lineage>
        <taxon>Bacteria</taxon>
        <taxon>Bacillati</taxon>
        <taxon>Actinomycetota</taxon>
        <taxon>Actinomycetes</taxon>
        <taxon>Micrococcales</taxon>
        <taxon>Micrococcaceae</taxon>
        <taxon>Arthrobacter</taxon>
    </lineage>
</organism>
<keyword evidence="2" id="KW-1185">Reference proteome</keyword>
<accession>A0ABY3W8S7</accession>
<evidence type="ECO:0000313" key="2">
    <source>
        <dbReference type="Proteomes" id="UP000829069"/>
    </source>
</evidence>
<evidence type="ECO:0000313" key="1">
    <source>
        <dbReference type="EMBL" id="UNK45862.1"/>
    </source>
</evidence>
<dbReference type="Proteomes" id="UP000829069">
    <property type="component" value="Chromosome"/>
</dbReference>
<protein>
    <submittedName>
        <fullName evidence="1">FAD-binding protein</fullName>
    </submittedName>
</protein>
<reference evidence="1 2" key="1">
    <citation type="submission" date="2022-03" db="EMBL/GenBank/DDBJ databases">
        <title>Isotopic signatures of nitrous oxide derived from detoxification processes.</title>
        <authorList>
            <person name="Behrendt U."/>
            <person name="Buchen C."/>
            <person name="Well R."/>
            <person name="Ulrich A."/>
            <person name="Rohe L."/>
            <person name="Kolb S."/>
            <person name="Schloter M."/>
            <person name="Horn M.A."/>
            <person name="Augustin J."/>
        </authorList>
    </citation>
    <scope>NUCLEOTIDE SEQUENCE [LARGE SCALE GENOMIC DNA]</scope>
    <source>
        <strain evidence="1 2">S4-C24</strain>
    </source>
</reference>